<sequence>VRASLFECAMLEGGQVGEQEFGFLEVCTQSGWAGDGNDRETHGGISCVLFQSST</sequence>
<evidence type="ECO:0000313" key="1">
    <source>
        <dbReference type="EMBL" id="MEQ2167783.1"/>
    </source>
</evidence>
<dbReference type="Proteomes" id="UP001476798">
    <property type="component" value="Unassembled WGS sequence"/>
</dbReference>
<gene>
    <name evidence="1" type="ORF">GOODEAATRI_007555</name>
</gene>
<protein>
    <submittedName>
        <fullName evidence="1">Uncharacterized protein</fullName>
    </submittedName>
</protein>
<proteinExistence type="predicted"/>
<comment type="caution">
    <text evidence="1">The sequence shown here is derived from an EMBL/GenBank/DDBJ whole genome shotgun (WGS) entry which is preliminary data.</text>
</comment>
<name>A0ABV0N8Q8_9TELE</name>
<reference evidence="1 2" key="1">
    <citation type="submission" date="2021-06" db="EMBL/GenBank/DDBJ databases">
        <authorList>
            <person name="Palmer J.M."/>
        </authorList>
    </citation>
    <scope>NUCLEOTIDE SEQUENCE [LARGE SCALE GENOMIC DNA]</scope>
    <source>
        <strain evidence="1 2">GA_2019</strain>
        <tissue evidence="1">Muscle</tissue>
    </source>
</reference>
<keyword evidence="2" id="KW-1185">Reference proteome</keyword>
<organism evidence="1 2">
    <name type="scientific">Goodea atripinnis</name>
    <dbReference type="NCBI Taxonomy" id="208336"/>
    <lineage>
        <taxon>Eukaryota</taxon>
        <taxon>Metazoa</taxon>
        <taxon>Chordata</taxon>
        <taxon>Craniata</taxon>
        <taxon>Vertebrata</taxon>
        <taxon>Euteleostomi</taxon>
        <taxon>Actinopterygii</taxon>
        <taxon>Neopterygii</taxon>
        <taxon>Teleostei</taxon>
        <taxon>Neoteleostei</taxon>
        <taxon>Acanthomorphata</taxon>
        <taxon>Ovalentaria</taxon>
        <taxon>Atherinomorphae</taxon>
        <taxon>Cyprinodontiformes</taxon>
        <taxon>Goodeidae</taxon>
        <taxon>Goodea</taxon>
    </lineage>
</organism>
<evidence type="ECO:0000313" key="2">
    <source>
        <dbReference type="Proteomes" id="UP001476798"/>
    </source>
</evidence>
<feature type="non-terminal residue" evidence="1">
    <location>
        <position position="1"/>
    </location>
</feature>
<accession>A0ABV0N8Q8</accession>
<dbReference type="EMBL" id="JAHRIO010030370">
    <property type="protein sequence ID" value="MEQ2167783.1"/>
    <property type="molecule type" value="Genomic_DNA"/>
</dbReference>